<feature type="domain" description="Glycosyltransferase subfamily 4-like N-terminal" evidence="2">
    <location>
        <begin position="101"/>
        <end position="215"/>
    </location>
</feature>
<sequence>MRPRKVLFIETSPDPSFGGSKRVLVNLLGLLDRNRFVPRVLFAREGAFVDAVRHLGVEFEIEPTLVPPARRSRLERPASEDTIRKRVGVRRRADGEIERTGFRETVRNVRSTLHYQLRDRQRANQLLRRVPADIDLLHVNSPMHQQFVWAHVARSRGVPFVTHEHGIWRRPPSAFRAVAREAAALFCLTEDRVESVRQFCGERARPVLLPNGVDLLTFRAERTAADVRSELAIPDGSRLLITSSHIQRWKGQNLVVEAAKQLADAGVSFVWVLCGRILEPDFEAELRGEIERLDLGERVRFLGERSDVPDLLGAADVSIHTAVEPEPFGMVVIESMAVGTPVVGPREGAIPSILADGAAGGLYEPRDASDLARELERLLRDDAAREQVSTTASARVESTYSLREQVRRLEATYDEIFARLA</sequence>
<evidence type="ECO:0000259" key="2">
    <source>
        <dbReference type="Pfam" id="PF13439"/>
    </source>
</evidence>
<dbReference type="PANTHER" id="PTHR45947:SF3">
    <property type="entry name" value="SULFOQUINOVOSYL TRANSFERASE SQD2"/>
    <property type="match status" value="1"/>
</dbReference>
<accession>A0A956SG80</accession>
<dbReference type="SUPFAM" id="SSF53756">
    <property type="entry name" value="UDP-Glycosyltransferase/glycogen phosphorylase"/>
    <property type="match status" value="1"/>
</dbReference>
<evidence type="ECO:0000259" key="1">
    <source>
        <dbReference type="Pfam" id="PF00534"/>
    </source>
</evidence>
<dbReference type="InterPro" id="IPR050194">
    <property type="entry name" value="Glycosyltransferase_grp1"/>
</dbReference>
<dbReference type="Pfam" id="PF13439">
    <property type="entry name" value="Glyco_transf_4"/>
    <property type="match status" value="1"/>
</dbReference>
<dbReference type="GO" id="GO:0016757">
    <property type="term" value="F:glycosyltransferase activity"/>
    <property type="evidence" value="ECO:0007669"/>
    <property type="project" value="InterPro"/>
</dbReference>
<feature type="domain" description="Glycosyl transferase family 1" evidence="1">
    <location>
        <begin position="228"/>
        <end position="392"/>
    </location>
</feature>
<dbReference type="InterPro" id="IPR001296">
    <property type="entry name" value="Glyco_trans_1"/>
</dbReference>
<dbReference type="InterPro" id="IPR028098">
    <property type="entry name" value="Glyco_trans_4-like_N"/>
</dbReference>
<dbReference type="Proteomes" id="UP000739538">
    <property type="component" value="Unassembled WGS sequence"/>
</dbReference>
<dbReference type="PANTHER" id="PTHR45947">
    <property type="entry name" value="SULFOQUINOVOSYL TRANSFERASE SQD2"/>
    <property type="match status" value="1"/>
</dbReference>
<name>A0A956SG80_UNCEI</name>
<comment type="caution">
    <text evidence="3">The sequence shown here is derived from an EMBL/GenBank/DDBJ whole genome shotgun (WGS) entry which is preliminary data.</text>
</comment>
<organism evidence="3 4">
    <name type="scientific">Eiseniibacteriota bacterium</name>
    <dbReference type="NCBI Taxonomy" id="2212470"/>
    <lineage>
        <taxon>Bacteria</taxon>
        <taxon>Candidatus Eiseniibacteriota</taxon>
    </lineage>
</organism>
<dbReference type="Pfam" id="PF00534">
    <property type="entry name" value="Glycos_transf_1"/>
    <property type="match status" value="1"/>
</dbReference>
<protein>
    <submittedName>
        <fullName evidence="3">Glycosyltransferase family 4 protein</fullName>
    </submittedName>
</protein>
<dbReference type="EMBL" id="JAGQHS010000362">
    <property type="protein sequence ID" value="MCA9759485.1"/>
    <property type="molecule type" value="Genomic_DNA"/>
</dbReference>
<reference evidence="3" key="2">
    <citation type="journal article" date="2021" name="Microbiome">
        <title>Successional dynamics and alternative stable states in a saline activated sludge microbial community over 9 years.</title>
        <authorList>
            <person name="Wang Y."/>
            <person name="Ye J."/>
            <person name="Ju F."/>
            <person name="Liu L."/>
            <person name="Boyd J.A."/>
            <person name="Deng Y."/>
            <person name="Parks D.H."/>
            <person name="Jiang X."/>
            <person name="Yin X."/>
            <person name="Woodcroft B.J."/>
            <person name="Tyson G.W."/>
            <person name="Hugenholtz P."/>
            <person name="Polz M.F."/>
            <person name="Zhang T."/>
        </authorList>
    </citation>
    <scope>NUCLEOTIDE SEQUENCE</scope>
    <source>
        <strain evidence="3">HKST-UBA02</strain>
    </source>
</reference>
<evidence type="ECO:0000313" key="3">
    <source>
        <dbReference type="EMBL" id="MCA9759485.1"/>
    </source>
</evidence>
<evidence type="ECO:0000313" key="4">
    <source>
        <dbReference type="Proteomes" id="UP000739538"/>
    </source>
</evidence>
<reference evidence="3" key="1">
    <citation type="submission" date="2020-04" db="EMBL/GenBank/DDBJ databases">
        <authorList>
            <person name="Zhang T."/>
        </authorList>
    </citation>
    <scope>NUCLEOTIDE SEQUENCE</scope>
    <source>
        <strain evidence="3">HKST-UBA02</strain>
    </source>
</reference>
<dbReference type="Gene3D" id="3.40.50.2000">
    <property type="entry name" value="Glycogen Phosphorylase B"/>
    <property type="match status" value="2"/>
</dbReference>
<proteinExistence type="predicted"/>
<dbReference type="CDD" id="cd03801">
    <property type="entry name" value="GT4_PimA-like"/>
    <property type="match status" value="1"/>
</dbReference>
<gene>
    <name evidence="3" type="ORF">KDA27_27065</name>
</gene>
<dbReference type="AlphaFoldDB" id="A0A956SG80"/>